<organism evidence="1 2">
    <name type="scientific">Bodo saltans</name>
    <name type="common">Flagellated protozoan</name>
    <dbReference type="NCBI Taxonomy" id="75058"/>
    <lineage>
        <taxon>Eukaryota</taxon>
        <taxon>Discoba</taxon>
        <taxon>Euglenozoa</taxon>
        <taxon>Kinetoplastea</taxon>
        <taxon>Metakinetoplastina</taxon>
        <taxon>Eubodonida</taxon>
        <taxon>Bodonidae</taxon>
        <taxon>Bodo</taxon>
    </lineage>
</organism>
<dbReference type="VEuPathDB" id="TriTrypDB:BSAL_19260"/>
<dbReference type="AlphaFoldDB" id="A0A0S4JG55"/>
<accession>A0A0S4JG55</accession>
<dbReference type="EMBL" id="CYKH01001705">
    <property type="protein sequence ID" value="CUG89095.1"/>
    <property type="molecule type" value="Genomic_DNA"/>
</dbReference>
<keyword evidence="2" id="KW-1185">Reference proteome</keyword>
<dbReference type="Proteomes" id="UP000051952">
    <property type="component" value="Unassembled WGS sequence"/>
</dbReference>
<name>A0A0S4JG55_BODSA</name>
<proteinExistence type="predicted"/>
<protein>
    <submittedName>
        <fullName evidence="1">Uncharacterized protein</fullName>
    </submittedName>
</protein>
<evidence type="ECO:0000313" key="1">
    <source>
        <dbReference type="EMBL" id="CUG89095.1"/>
    </source>
</evidence>
<evidence type="ECO:0000313" key="2">
    <source>
        <dbReference type="Proteomes" id="UP000051952"/>
    </source>
</evidence>
<sequence length="79" mass="9177">MREAEVSFERVERRCVRVCLILSRGKCVSQAFHLAHLLSAAFTSKHYERHHPHFMKTAQPLHTDTYSCSPSFMQDFHGS</sequence>
<gene>
    <name evidence="1" type="ORF">BSAL_19260</name>
</gene>
<reference evidence="2" key="1">
    <citation type="submission" date="2015-09" db="EMBL/GenBank/DDBJ databases">
        <authorList>
            <consortium name="Pathogen Informatics"/>
        </authorList>
    </citation>
    <scope>NUCLEOTIDE SEQUENCE [LARGE SCALE GENOMIC DNA]</scope>
    <source>
        <strain evidence="2">Lake Konstanz</strain>
    </source>
</reference>